<dbReference type="GO" id="GO:0016747">
    <property type="term" value="F:acyltransferase activity, transferring groups other than amino-acyl groups"/>
    <property type="evidence" value="ECO:0007669"/>
    <property type="project" value="InterPro"/>
</dbReference>
<sequence length="300" mass="31547">MDDIRTEEVTFTSDGLELVGTLRVPAAADGGAAVLTGPFTGVQEQVTGLYADRLAGQGLITLAFDHRGFGRSAGRRGHEDTQGKLADLRSAVGVLQARREVDADRIGVVGICLGGGYAVSAAATDPRIRAVAGIAGAYNSPAWFAGDPAGYRAALRGFIDGYDDYLPAVAPDHGEAAMAGDEPWSYYGTARSASASWENRVTRGSLHSLMTFDALGRAALLAETPLLIVHGRKDDYCSPELAARMHADAPGDKEIVWLDADEHVDLYDVEPFVTQAVTATADFLRRTLRGAGATAPRAGG</sequence>
<feature type="domain" description="Serine aminopeptidase S33" evidence="1">
    <location>
        <begin position="51"/>
        <end position="263"/>
    </location>
</feature>
<evidence type="ECO:0000313" key="3">
    <source>
        <dbReference type="Proteomes" id="UP000578112"/>
    </source>
</evidence>
<dbReference type="PROSITE" id="PS00099">
    <property type="entry name" value="THIOLASE_3"/>
    <property type="match status" value="1"/>
</dbReference>
<dbReference type="RefSeq" id="WP_184989711.1">
    <property type="nucleotide sequence ID" value="NZ_BOMK01000095.1"/>
</dbReference>
<gene>
    <name evidence="2" type="ORF">BJ971_000683</name>
</gene>
<dbReference type="Gene3D" id="3.40.50.1820">
    <property type="entry name" value="alpha/beta hydrolase"/>
    <property type="match status" value="1"/>
</dbReference>
<dbReference type="InterPro" id="IPR020610">
    <property type="entry name" value="Thiolase_AS"/>
</dbReference>
<dbReference type="PANTHER" id="PTHR47751:SF1">
    <property type="entry name" value="SUPERFAMILY HYDROLASE, PUTATIVE (AFU_ORTHOLOGUE AFUA_2G16580)-RELATED"/>
    <property type="match status" value="1"/>
</dbReference>
<dbReference type="Gene3D" id="1.10.10.800">
    <property type="match status" value="1"/>
</dbReference>
<protein>
    <submittedName>
        <fullName evidence="2">Fermentation-respiration switch protein FrsA (DUF1100 family)</fullName>
    </submittedName>
</protein>
<evidence type="ECO:0000259" key="1">
    <source>
        <dbReference type="Pfam" id="PF12146"/>
    </source>
</evidence>
<keyword evidence="3" id="KW-1185">Reference proteome</keyword>
<reference evidence="2 3" key="1">
    <citation type="submission" date="2020-08" db="EMBL/GenBank/DDBJ databases">
        <title>Sequencing the genomes of 1000 actinobacteria strains.</title>
        <authorList>
            <person name="Klenk H.-P."/>
        </authorList>
    </citation>
    <scope>NUCLEOTIDE SEQUENCE [LARGE SCALE GENOMIC DNA]</scope>
    <source>
        <strain evidence="2 3">DSM 43149</strain>
    </source>
</reference>
<dbReference type="SUPFAM" id="SSF53474">
    <property type="entry name" value="alpha/beta-Hydrolases"/>
    <property type="match status" value="1"/>
</dbReference>
<dbReference type="InterPro" id="IPR029058">
    <property type="entry name" value="AB_hydrolase_fold"/>
</dbReference>
<organism evidence="2 3">
    <name type="scientific">Actinoplanes digitatis</name>
    <dbReference type="NCBI Taxonomy" id="1868"/>
    <lineage>
        <taxon>Bacteria</taxon>
        <taxon>Bacillati</taxon>
        <taxon>Actinomycetota</taxon>
        <taxon>Actinomycetes</taxon>
        <taxon>Micromonosporales</taxon>
        <taxon>Micromonosporaceae</taxon>
        <taxon>Actinoplanes</taxon>
    </lineage>
</organism>
<dbReference type="Pfam" id="PF12146">
    <property type="entry name" value="Hydrolase_4"/>
    <property type="match status" value="1"/>
</dbReference>
<dbReference type="AlphaFoldDB" id="A0A7W7HSU1"/>
<name>A0A7W7HSU1_9ACTN</name>
<dbReference type="InterPro" id="IPR022742">
    <property type="entry name" value="Hydrolase_4"/>
</dbReference>
<dbReference type="EMBL" id="JACHNH010000001">
    <property type="protein sequence ID" value="MBB4760127.1"/>
    <property type="molecule type" value="Genomic_DNA"/>
</dbReference>
<accession>A0A7W7HSU1</accession>
<comment type="caution">
    <text evidence="2">The sequence shown here is derived from an EMBL/GenBank/DDBJ whole genome shotgun (WGS) entry which is preliminary data.</text>
</comment>
<dbReference type="InterPro" id="IPR051411">
    <property type="entry name" value="Polyketide_trans_af380"/>
</dbReference>
<dbReference type="Proteomes" id="UP000578112">
    <property type="component" value="Unassembled WGS sequence"/>
</dbReference>
<proteinExistence type="predicted"/>
<evidence type="ECO:0000313" key="2">
    <source>
        <dbReference type="EMBL" id="MBB4760127.1"/>
    </source>
</evidence>
<dbReference type="PANTHER" id="PTHR47751">
    <property type="entry name" value="SUPERFAMILY HYDROLASE, PUTATIVE (AFU_ORTHOLOGUE AFUA_2G16580)-RELATED"/>
    <property type="match status" value="1"/>
</dbReference>